<dbReference type="EMBL" id="DYWV01000147">
    <property type="protein sequence ID" value="HJF40131.1"/>
    <property type="molecule type" value="Genomic_DNA"/>
</dbReference>
<sequence length="79" mass="9077">MKNRVKKNEFGYVSGGEYCILALELLGEGQPIEKCGRMQCKHLKRYNAKDLNPLVLEGMDGNYLEDINNQQQSFLQKLI</sequence>
<dbReference type="AlphaFoldDB" id="A0A921GAJ3"/>
<evidence type="ECO:0000313" key="2">
    <source>
        <dbReference type="Proteomes" id="UP000749320"/>
    </source>
</evidence>
<dbReference type="Proteomes" id="UP000749320">
    <property type="component" value="Unassembled WGS sequence"/>
</dbReference>
<reference evidence="1" key="1">
    <citation type="journal article" date="2021" name="PeerJ">
        <title>Extensive microbial diversity within the chicken gut microbiome revealed by metagenomics and culture.</title>
        <authorList>
            <person name="Gilroy R."/>
            <person name="Ravi A."/>
            <person name="Getino M."/>
            <person name="Pursley I."/>
            <person name="Horton D.L."/>
            <person name="Alikhan N.F."/>
            <person name="Baker D."/>
            <person name="Gharbi K."/>
            <person name="Hall N."/>
            <person name="Watson M."/>
            <person name="Adriaenssens E.M."/>
            <person name="Foster-Nyarko E."/>
            <person name="Jarju S."/>
            <person name="Secka A."/>
            <person name="Antonio M."/>
            <person name="Oren A."/>
            <person name="Chaudhuri R.R."/>
            <person name="La Ragione R."/>
            <person name="Hildebrand F."/>
            <person name="Pallen M.J."/>
        </authorList>
    </citation>
    <scope>NUCLEOTIDE SEQUENCE</scope>
    <source>
        <strain evidence="1">CHK193-16274</strain>
    </source>
</reference>
<name>A0A921GAJ3_9FIRM</name>
<gene>
    <name evidence="1" type="ORF">K8V91_04330</name>
</gene>
<protein>
    <submittedName>
        <fullName evidence="1">Uncharacterized protein</fullName>
    </submittedName>
</protein>
<proteinExistence type="predicted"/>
<accession>A0A921GAJ3</accession>
<evidence type="ECO:0000313" key="1">
    <source>
        <dbReference type="EMBL" id="HJF40131.1"/>
    </source>
</evidence>
<comment type="caution">
    <text evidence="1">The sequence shown here is derived from an EMBL/GenBank/DDBJ whole genome shotgun (WGS) entry which is preliminary data.</text>
</comment>
<organism evidence="1 2">
    <name type="scientific">Thomasclavelia spiroformis</name>
    <dbReference type="NCBI Taxonomy" id="29348"/>
    <lineage>
        <taxon>Bacteria</taxon>
        <taxon>Bacillati</taxon>
        <taxon>Bacillota</taxon>
        <taxon>Erysipelotrichia</taxon>
        <taxon>Erysipelotrichales</taxon>
        <taxon>Coprobacillaceae</taxon>
        <taxon>Thomasclavelia</taxon>
    </lineage>
</organism>
<reference evidence="1" key="2">
    <citation type="submission" date="2021-09" db="EMBL/GenBank/DDBJ databases">
        <authorList>
            <person name="Gilroy R."/>
        </authorList>
    </citation>
    <scope>NUCLEOTIDE SEQUENCE</scope>
    <source>
        <strain evidence="1">CHK193-16274</strain>
    </source>
</reference>